<gene>
    <name evidence="2" type="ORF">Pcinc_042717</name>
</gene>
<name>A0AAE1EIJ3_PETCI</name>
<proteinExistence type="predicted"/>
<dbReference type="AlphaFoldDB" id="A0AAE1EIJ3"/>
<sequence>MEGPRYTILPTISVVSPWDDDNEQHDPLISSSNAISDQSFGDSNHLVQFITPTPVLPPPQSTVQPSWVGEAAQNATHRFYDILRAVLHGDGPATAPALREGVLSEVQSGPAGVSPQVQDSPQDDYNPATSPLIQVCAVLAVLVLVIVLLFHSHHFRRDCMTERRVLRRVVRRYHVTRTTREDVERNESDDVPDVTL</sequence>
<keyword evidence="3" id="KW-1185">Reference proteome</keyword>
<keyword evidence="1" id="KW-0812">Transmembrane</keyword>
<keyword evidence="1" id="KW-1133">Transmembrane helix</keyword>
<evidence type="ECO:0000313" key="3">
    <source>
        <dbReference type="Proteomes" id="UP001286313"/>
    </source>
</evidence>
<feature type="transmembrane region" description="Helical" evidence="1">
    <location>
        <begin position="132"/>
        <end position="150"/>
    </location>
</feature>
<evidence type="ECO:0000256" key="1">
    <source>
        <dbReference type="SAM" id="Phobius"/>
    </source>
</evidence>
<keyword evidence="1" id="KW-0472">Membrane</keyword>
<evidence type="ECO:0000313" key="2">
    <source>
        <dbReference type="EMBL" id="KAK3850586.1"/>
    </source>
</evidence>
<comment type="caution">
    <text evidence="2">The sequence shown here is derived from an EMBL/GenBank/DDBJ whole genome shotgun (WGS) entry which is preliminary data.</text>
</comment>
<dbReference type="Proteomes" id="UP001286313">
    <property type="component" value="Unassembled WGS sequence"/>
</dbReference>
<dbReference type="EMBL" id="JAWQEG010008300">
    <property type="protein sequence ID" value="KAK3850586.1"/>
    <property type="molecule type" value="Genomic_DNA"/>
</dbReference>
<protein>
    <submittedName>
        <fullName evidence="2">Uncharacterized protein</fullName>
    </submittedName>
</protein>
<organism evidence="2 3">
    <name type="scientific">Petrolisthes cinctipes</name>
    <name type="common">Flat porcelain crab</name>
    <dbReference type="NCBI Taxonomy" id="88211"/>
    <lineage>
        <taxon>Eukaryota</taxon>
        <taxon>Metazoa</taxon>
        <taxon>Ecdysozoa</taxon>
        <taxon>Arthropoda</taxon>
        <taxon>Crustacea</taxon>
        <taxon>Multicrustacea</taxon>
        <taxon>Malacostraca</taxon>
        <taxon>Eumalacostraca</taxon>
        <taxon>Eucarida</taxon>
        <taxon>Decapoda</taxon>
        <taxon>Pleocyemata</taxon>
        <taxon>Anomura</taxon>
        <taxon>Galatheoidea</taxon>
        <taxon>Porcellanidae</taxon>
        <taxon>Petrolisthes</taxon>
    </lineage>
</organism>
<reference evidence="2" key="1">
    <citation type="submission" date="2023-10" db="EMBL/GenBank/DDBJ databases">
        <title>Genome assemblies of two species of porcelain crab, Petrolisthes cinctipes and Petrolisthes manimaculis (Anomura: Porcellanidae).</title>
        <authorList>
            <person name="Angst P."/>
        </authorList>
    </citation>
    <scope>NUCLEOTIDE SEQUENCE</scope>
    <source>
        <strain evidence="2">PB745_01</strain>
        <tissue evidence="2">Gill</tissue>
    </source>
</reference>
<accession>A0AAE1EIJ3</accession>